<accession>A0A2M7B9S3</accession>
<dbReference type="EMBL" id="PEVG01000002">
    <property type="protein sequence ID" value="PIU99799.1"/>
    <property type="molecule type" value="Genomic_DNA"/>
</dbReference>
<gene>
    <name evidence="1" type="ORF">COS58_00075</name>
</gene>
<dbReference type="AlphaFoldDB" id="A0A2M7B9S3"/>
<evidence type="ECO:0000313" key="2">
    <source>
        <dbReference type="Proteomes" id="UP000228561"/>
    </source>
</evidence>
<dbReference type="PANTHER" id="PTHR38597">
    <property type="entry name" value="BLL3834 PROTEIN"/>
    <property type="match status" value="1"/>
</dbReference>
<comment type="caution">
    <text evidence="1">The sequence shown here is derived from an EMBL/GenBank/DDBJ whole genome shotgun (WGS) entry which is preliminary data.</text>
</comment>
<dbReference type="PANTHER" id="PTHR38597:SF1">
    <property type="entry name" value="BLL3834 PROTEIN"/>
    <property type="match status" value="1"/>
</dbReference>
<protein>
    <submittedName>
        <fullName evidence="1">DUF763 domain-containing protein</fullName>
    </submittedName>
</protein>
<organism evidence="1 2">
    <name type="scientific">Candidatus Tagabacteria bacterium CG03_land_8_20_14_0_80_41_22</name>
    <dbReference type="NCBI Taxonomy" id="1975020"/>
    <lineage>
        <taxon>Bacteria</taxon>
        <taxon>Candidatus Tagaibacteriota</taxon>
    </lineage>
</organism>
<dbReference type="Pfam" id="PF05559">
    <property type="entry name" value="DUF763"/>
    <property type="match status" value="1"/>
</dbReference>
<reference evidence="2" key="1">
    <citation type="submission" date="2017-09" db="EMBL/GenBank/DDBJ databases">
        <title>Depth-based differentiation of microbial function through sediment-hosted aquifers and enrichment of novel symbionts in the deep terrestrial subsurface.</title>
        <authorList>
            <person name="Probst A.J."/>
            <person name="Ladd B."/>
            <person name="Jarett J.K."/>
            <person name="Geller-Mcgrath D.E."/>
            <person name="Sieber C.M.K."/>
            <person name="Emerson J.B."/>
            <person name="Anantharaman K."/>
            <person name="Thomas B.C."/>
            <person name="Malmstrom R."/>
            <person name="Stieglmeier M."/>
            <person name="Klingl A."/>
            <person name="Woyke T."/>
            <person name="Ryan C.M."/>
            <person name="Banfield J.F."/>
        </authorList>
    </citation>
    <scope>NUCLEOTIDE SEQUENCE [LARGE SCALE GENOMIC DNA]</scope>
</reference>
<sequence length="386" mass="43883">MQRGIATFTLDYGKCPAWLFERMKRLGKEMAQVIVMEYGPEEFIKRLADPVWFQSLGTVLAFDWNASGLTTILTAALKEALRGEEKELGIFICGGKGKTSRKTPAQIQNWGQNLNFSSLQVKNLIYNSKMAAKVDSSLVQDGFQIYHHSFFFTKSGAWTVVQQGMNMASQTARRYHWFSENIKDLVCEPHSGISSELRVPTLNLVAQQSQNTRQMSTELVQSGYATLMKDIELLRHNSSELHKMAQLRLKDDNLTLLQLENKEFTWYPVAIEDFSKSRYLKKILAKICDQKPENYECLLSQDGVGPKTIRALALVSEVIYGAEPSYEDPARYSFAHGGKDATPYPVDRITYDQTIETMKKVVAKTKIGIFEKQKILKRLEKSYNGV</sequence>
<proteinExistence type="predicted"/>
<dbReference type="Proteomes" id="UP000228561">
    <property type="component" value="Unassembled WGS sequence"/>
</dbReference>
<dbReference type="InterPro" id="IPR008482">
    <property type="entry name" value="DUF763"/>
</dbReference>
<name>A0A2M7B9S3_9BACT</name>
<evidence type="ECO:0000313" key="1">
    <source>
        <dbReference type="EMBL" id="PIU99799.1"/>
    </source>
</evidence>